<dbReference type="EC" id="3.1.1.29" evidence="3 9"/>
<proteinExistence type="inferred from homology"/>
<dbReference type="PANTHER" id="PTHR12649:SF11">
    <property type="entry name" value="PEPTIDYL-TRNA HYDROLASE 2, MITOCHONDRIAL"/>
    <property type="match status" value="1"/>
</dbReference>
<evidence type="ECO:0000256" key="6">
    <source>
        <dbReference type="ARBA" id="ARBA00038050"/>
    </source>
</evidence>
<gene>
    <name evidence="9" type="primary">pth</name>
    <name evidence="10" type="ORF">EYG76_05340</name>
</gene>
<dbReference type="GO" id="GO:0006412">
    <property type="term" value="P:translation"/>
    <property type="evidence" value="ECO:0007669"/>
    <property type="project" value="UniProtKB-UniRule"/>
</dbReference>
<dbReference type="CDD" id="cd02430">
    <property type="entry name" value="PTH2"/>
    <property type="match status" value="1"/>
</dbReference>
<dbReference type="InterPro" id="IPR023476">
    <property type="entry name" value="Pep_tRNA_hydro_II_dom_sf"/>
</dbReference>
<dbReference type="NCBIfam" id="NF003314">
    <property type="entry name" value="PRK04322.1"/>
    <property type="match status" value="1"/>
</dbReference>
<name>A0A832YU28_9EURY</name>
<evidence type="ECO:0000313" key="11">
    <source>
        <dbReference type="Proteomes" id="UP000605144"/>
    </source>
</evidence>
<accession>A0A832YU28</accession>
<dbReference type="AlphaFoldDB" id="A0A832YU28"/>
<keyword evidence="4 9" id="KW-0963">Cytoplasm</keyword>
<dbReference type="GO" id="GO:0004045">
    <property type="term" value="F:peptidyl-tRNA hydrolase activity"/>
    <property type="evidence" value="ECO:0007669"/>
    <property type="project" value="UniProtKB-UniRule"/>
</dbReference>
<dbReference type="InterPro" id="IPR034759">
    <property type="entry name" value="Pept_tRNA_hydro_arch"/>
</dbReference>
<keyword evidence="5 9" id="KW-0378">Hydrolase</keyword>
<evidence type="ECO:0000256" key="1">
    <source>
        <dbReference type="ARBA" id="ARBA00003043"/>
    </source>
</evidence>
<dbReference type="Proteomes" id="UP000605144">
    <property type="component" value="Unassembled WGS sequence"/>
</dbReference>
<dbReference type="PANTHER" id="PTHR12649">
    <property type="entry name" value="PEPTIDYL-TRNA HYDROLASE 2"/>
    <property type="match status" value="1"/>
</dbReference>
<reference evidence="10" key="1">
    <citation type="journal article" date="2020" name="ISME J.">
        <title>Gammaproteobacteria mediating utilization of methyl-, sulfur- and petroleum organic compounds in deep ocean hydrothermal plumes.</title>
        <authorList>
            <person name="Zhou Z."/>
            <person name="Liu Y."/>
            <person name="Pan J."/>
            <person name="Cron B.R."/>
            <person name="Toner B.M."/>
            <person name="Anantharaman K."/>
            <person name="Breier J.A."/>
            <person name="Dick G.J."/>
            <person name="Li M."/>
        </authorList>
    </citation>
    <scope>NUCLEOTIDE SEQUENCE</scope>
    <source>
        <strain evidence="10">SZUA-1385</strain>
    </source>
</reference>
<comment type="similarity">
    <text evidence="6 9">Belongs to the PTH2 family.</text>
</comment>
<comment type="function">
    <text evidence="1 9">The natural substrate for this enzyme may be peptidyl-tRNAs which drop off the ribosome during protein synthesis.</text>
</comment>
<comment type="caution">
    <text evidence="10">The sequence shown here is derived from an EMBL/GenBank/DDBJ whole genome shotgun (WGS) entry which is preliminary data.</text>
</comment>
<comment type="catalytic activity">
    <reaction evidence="7 9">
        <text>an N-acyl-L-alpha-aminoacyl-tRNA + H2O = an N-acyl-L-amino acid + a tRNA + H(+)</text>
        <dbReference type="Rhea" id="RHEA:54448"/>
        <dbReference type="Rhea" id="RHEA-COMP:10123"/>
        <dbReference type="Rhea" id="RHEA-COMP:13883"/>
        <dbReference type="ChEBI" id="CHEBI:15377"/>
        <dbReference type="ChEBI" id="CHEBI:15378"/>
        <dbReference type="ChEBI" id="CHEBI:59874"/>
        <dbReference type="ChEBI" id="CHEBI:78442"/>
        <dbReference type="ChEBI" id="CHEBI:138191"/>
        <dbReference type="EC" id="3.1.1.29"/>
    </reaction>
</comment>
<evidence type="ECO:0000256" key="8">
    <source>
        <dbReference type="ARBA" id="ARBA00050038"/>
    </source>
</evidence>
<evidence type="ECO:0000313" key="10">
    <source>
        <dbReference type="EMBL" id="HIP17699.1"/>
    </source>
</evidence>
<evidence type="ECO:0000256" key="3">
    <source>
        <dbReference type="ARBA" id="ARBA00013260"/>
    </source>
</evidence>
<protein>
    <recommendedName>
        <fullName evidence="8 9">Peptidyl-tRNA hydrolase</fullName>
        <shortName evidence="9">PTH</shortName>
        <ecNumber evidence="3 9">3.1.1.29</ecNumber>
    </recommendedName>
</protein>
<evidence type="ECO:0000256" key="4">
    <source>
        <dbReference type="ARBA" id="ARBA00022490"/>
    </source>
</evidence>
<dbReference type="FunFam" id="3.40.1490.10:FF:000001">
    <property type="entry name" value="Peptidyl-tRNA hydrolase 2"/>
    <property type="match status" value="1"/>
</dbReference>
<dbReference type="SUPFAM" id="SSF102462">
    <property type="entry name" value="Peptidyl-tRNA hydrolase II"/>
    <property type="match status" value="1"/>
</dbReference>
<dbReference type="Gene3D" id="3.40.1490.10">
    <property type="entry name" value="Bit1"/>
    <property type="match status" value="1"/>
</dbReference>
<comment type="subcellular location">
    <subcellularLocation>
        <location evidence="2 9">Cytoplasm</location>
    </subcellularLocation>
</comment>
<dbReference type="Pfam" id="PF01981">
    <property type="entry name" value="PTH2"/>
    <property type="match status" value="1"/>
</dbReference>
<sequence length="116" mass="12954">MYKQVIVIRNDLKMGKGKIAVQACHASIEAFMRAQKICPNTVKEWLKEGQKKVAVKVDSERELMEIFREANIEGLPCSLIRDAGKTQLIPGTYTAVAIGPEREEKIEGITGKLKLL</sequence>
<dbReference type="InterPro" id="IPR002833">
    <property type="entry name" value="PTH2"/>
</dbReference>
<dbReference type="GO" id="GO:0005829">
    <property type="term" value="C:cytosol"/>
    <property type="evidence" value="ECO:0007669"/>
    <property type="project" value="TreeGrafter"/>
</dbReference>
<organism evidence="10 11">
    <name type="scientific">Methanothermococcus okinawensis</name>
    <dbReference type="NCBI Taxonomy" id="155863"/>
    <lineage>
        <taxon>Archaea</taxon>
        <taxon>Methanobacteriati</taxon>
        <taxon>Methanobacteriota</taxon>
        <taxon>Methanomada group</taxon>
        <taxon>Methanococci</taxon>
        <taxon>Methanococcales</taxon>
        <taxon>Methanococcaceae</taxon>
        <taxon>Methanothermococcus</taxon>
    </lineage>
</organism>
<dbReference type="NCBIfam" id="TIGR00283">
    <property type="entry name" value="arch_pth2"/>
    <property type="match status" value="1"/>
</dbReference>
<evidence type="ECO:0000256" key="9">
    <source>
        <dbReference type="HAMAP-Rule" id="MF_00628"/>
    </source>
</evidence>
<evidence type="ECO:0000256" key="5">
    <source>
        <dbReference type="ARBA" id="ARBA00022801"/>
    </source>
</evidence>
<dbReference type="HAMAP" id="MF_00628">
    <property type="entry name" value="Pept_tRNA_hydro_arch"/>
    <property type="match status" value="1"/>
</dbReference>
<dbReference type="EMBL" id="DQSV01000099">
    <property type="protein sequence ID" value="HIP17699.1"/>
    <property type="molecule type" value="Genomic_DNA"/>
</dbReference>
<evidence type="ECO:0000256" key="7">
    <source>
        <dbReference type="ARBA" id="ARBA00048707"/>
    </source>
</evidence>
<evidence type="ECO:0000256" key="2">
    <source>
        <dbReference type="ARBA" id="ARBA00004496"/>
    </source>
</evidence>